<dbReference type="AlphaFoldDB" id="X0JDL8"/>
<dbReference type="Proteomes" id="UP000030685">
    <property type="component" value="Unassembled WGS sequence"/>
</dbReference>
<dbReference type="HOGENOM" id="CLU_2210161_0_0_1"/>
<reference evidence="2" key="1">
    <citation type="submission" date="2011-11" db="EMBL/GenBank/DDBJ databases">
        <title>The Genome Sequence of Fusarium oxysporum II5.</title>
        <authorList>
            <consortium name="The Broad Institute Genome Sequencing Platform"/>
            <person name="Ma L.-J."/>
            <person name="Gale L.R."/>
            <person name="Schwartz D.C."/>
            <person name="Zhou S."/>
            <person name="Corby-Kistler H."/>
            <person name="Young S.K."/>
            <person name="Zeng Q."/>
            <person name="Gargeya S."/>
            <person name="Fitzgerald M."/>
            <person name="Haas B."/>
            <person name="Abouelleil A."/>
            <person name="Alvarado L."/>
            <person name="Arachchi H.M."/>
            <person name="Berlin A."/>
            <person name="Brown A."/>
            <person name="Chapman S.B."/>
            <person name="Chen Z."/>
            <person name="Dunbar C."/>
            <person name="Freedman E."/>
            <person name="Gearin G."/>
            <person name="Goldberg J."/>
            <person name="Griggs A."/>
            <person name="Gujja S."/>
            <person name="Heiman D."/>
            <person name="Howarth C."/>
            <person name="Larson L."/>
            <person name="Lui A."/>
            <person name="MacDonald P.J.P."/>
            <person name="Montmayeur A."/>
            <person name="Murphy C."/>
            <person name="Neiman D."/>
            <person name="Pearson M."/>
            <person name="Priest M."/>
            <person name="Roberts A."/>
            <person name="Saif S."/>
            <person name="Shea T."/>
            <person name="Shenoy N."/>
            <person name="Sisk P."/>
            <person name="Stolte C."/>
            <person name="Sykes S."/>
            <person name="Wortman J."/>
            <person name="Nusbaum C."/>
            <person name="Birren B."/>
        </authorList>
    </citation>
    <scope>NUCLEOTIDE SEQUENCE [LARGE SCALE GENOMIC DNA]</scope>
    <source>
        <strain evidence="2">54006</strain>
    </source>
</reference>
<reference evidence="2" key="2">
    <citation type="submission" date="2012-05" db="EMBL/GenBank/DDBJ databases">
        <title>The Genome Annotation of Fusarium oxysporum II5.</title>
        <authorList>
            <consortium name="The Broad Institute Genomics Platform"/>
            <person name="Ma L.-J."/>
            <person name="Corby-Kistler H."/>
            <person name="Broz K."/>
            <person name="Gale L.R."/>
            <person name="Jonkers W."/>
            <person name="O'Donnell K."/>
            <person name="Ploetz R."/>
            <person name="Steinberg C."/>
            <person name="Schwartz D.C."/>
            <person name="VanEtten H."/>
            <person name="Zhou S."/>
            <person name="Young S.K."/>
            <person name="Zeng Q."/>
            <person name="Gargeya S."/>
            <person name="Fitzgerald M."/>
            <person name="Abouelleil A."/>
            <person name="Alvarado L."/>
            <person name="Chapman S.B."/>
            <person name="Gainer-Dewar J."/>
            <person name="Goldberg J."/>
            <person name="Griggs A."/>
            <person name="Gujja S."/>
            <person name="Hansen M."/>
            <person name="Howarth C."/>
            <person name="Imamovic A."/>
            <person name="Ireland A."/>
            <person name="Larimer J."/>
            <person name="McCowan C."/>
            <person name="Murphy C."/>
            <person name="Pearson M."/>
            <person name="Poon T.W."/>
            <person name="Priest M."/>
            <person name="Roberts A."/>
            <person name="Saif S."/>
            <person name="Shea T."/>
            <person name="Sykes S."/>
            <person name="Wortman J."/>
            <person name="Nusbaum C."/>
            <person name="Birren B."/>
        </authorList>
    </citation>
    <scope>NUCLEOTIDE SEQUENCE</scope>
    <source>
        <strain evidence="2">54006</strain>
    </source>
</reference>
<accession>X0JDL8</accession>
<protein>
    <submittedName>
        <fullName evidence="2">Uncharacterized protein</fullName>
    </submittedName>
</protein>
<keyword evidence="1" id="KW-0812">Transmembrane</keyword>
<feature type="transmembrane region" description="Helical" evidence="1">
    <location>
        <begin position="68"/>
        <end position="87"/>
    </location>
</feature>
<gene>
    <name evidence="2" type="ORF">FOIG_12670</name>
</gene>
<dbReference type="GeneID" id="42037845"/>
<organism evidence="2">
    <name type="scientific">Fusarium odoratissimum (strain NRRL 54006)</name>
    <dbReference type="NCBI Taxonomy" id="1089451"/>
    <lineage>
        <taxon>Eukaryota</taxon>
        <taxon>Fungi</taxon>
        <taxon>Dikarya</taxon>
        <taxon>Ascomycota</taxon>
        <taxon>Pezizomycotina</taxon>
        <taxon>Sordariomycetes</taxon>
        <taxon>Hypocreomycetidae</taxon>
        <taxon>Hypocreales</taxon>
        <taxon>Nectriaceae</taxon>
        <taxon>Fusarium</taxon>
        <taxon>Fusarium oxysporum species complex</taxon>
        <taxon>Fusarium oxysporum f. sp. cubense (strain race 4)</taxon>
    </lineage>
</organism>
<sequence length="107" mass="11686">MRLYRLTVRKSGGGGNYTSLRKKLTRAQKAASRYEEYKKSLIAGLFAAIVGLGLSAAVIAKVPGNAAMIWHLCLVTSVSVYTFKPVFSLARAMHYAKKASEEPVIVH</sequence>
<keyword evidence="1" id="KW-0472">Membrane</keyword>
<dbReference type="VEuPathDB" id="FungiDB:FOIG_12670"/>
<proteinExistence type="predicted"/>
<dbReference type="EMBL" id="JH658297">
    <property type="protein sequence ID" value="EXL94476.1"/>
    <property type="molecule type" value="Genomic_DNA"/>
</dbReference>
<feature type="transmembrane region" description="Helical" evidence="1">
    <location>
        <begin position="41"/>
        <end position="62"/>
    </location>
</feature>
<name>X0JDL8_FUSO5</name>
<keyword evidence="1" id="KW-1133">Transmembrane helix</keyword>
<evidence type="ECO:0000256" key="1">
    <source>
        <dbReference type="SAM" id="Phobius"/>
    </source>
</evidence>
<dbReference type="RefSeq" id="XP_031056566.1">
    <property type="nucleotide sequence ID" value="XM_031213608.1"/>
</dbReference>
<evidence type="ECO:0000313" key="2">
    <source>
        <dbReference type="EMBL" id="EXL94476.1"/>
    </source>
</evidence>